<dbReference type="PROSITE" id="PS50109">
    <property type="entry name" value="HIS_KIN"/>
    <property type="match status" value="1"/>
</dbReference>
<dbReference type="SUPFAM" id="SSF55874">
    <property type="entry name" value="ATPase domain of HSP90 chaperone/DNA topoisomerase II/histidine kinase"/>
    <property type="match status" value="1"/>
</dbReference>
<dbReference type="CDD" id="cd00082">
    <property type="entry name" value="HisKA"/>
    <property type="match status" value="1"/>
</dbReference>
<dbReference type="PATRIC" id="fig|1286106.3.peg.2166"/>
<proteinExistence type="predicted"/>
<keyword evidence="4" id="KW-0597">Phosphoprotein</keyword>
<keyword evidence="11" id="KW-0902">Two-component regulatory system</keyword>
<reference evidence="16 17" key="1">
    <citation type="journal article" date="2013" name="Genome Announc.">
        <title>Draft Genome Sequence of Methylophaga lonarensis MPLT, a Haloalkaliphilic (Non-Methane-Utilizing) Methylotroph.</title>
        <authorList>
            <person name="Shetty S.A."/>
            <person name="Marathe N.P."/>
            <person name="Munot H."/>
            <person name="Antony C.P."/>
            <person name="Dhotre D.P."/>
            <person name="Murrell J.C."/>
            <person name="Shouche Y.S."/>
        </authorList>
    </citation>
    <scope>NUCLEOTIDE SEQUENCE [LARGE SCALE GENOMIC DNA]</scope>
    <source>
        <strain evidence="16 17">MPL</strain>
    </source>
</reference>
<dbReference type="PANTHER" id="PTHR45436">
    <property type="entry name" value="SENSOR HISTIDINE KINASE YKOH"/>
    <property type="match status" value="1"/>
</dbReference>
<evidence type="ECO:0000256" key="2">
    <source>
        <dbReference type="ARBA" id="ARBA00004370"/>
    </source>
</evidence>
<dbReference type="InterPro" id="IPR004358">
    <property type="entry name" value="Sig_transdc_His_kin-like_C"/>
</dbReference>
<keyword evidence="17" id="KW-1185">Reference proteome</keyword>
<dbReference type="EMBL" id="APHR01000059">
    <property type="protein sequence ID" value="EMR12319.1"/>
    <property type="molecule type" value="Genomic_DNA"/>
</dbReference>
<evidence type="ECO:0000313" key="16">
    <source>
        <dbReference type="EMBL" id="EMR12319.1"/>
    </source>
</evidence>
<evidence type="ECO:0000256" key="3">
    <source>
        <dbReference type="ARBA" id="ARBA00012438"/>
    </source>
</evidence>
<dbReference type="GO" id="GO:0005524">
    <property type="term" value="F:ATP binding"/>
    <property type="evidence" value="ECO:0007669"/>
    <property type="project" value="UniProtKB-KW"/>
</dbReference>
<evidence type="ECO:0000256" key="8">
    <source>
        <dbReference type="ARBA" id="ARBA00022777"/>
    </source>
</evidence>
<dbReference type="Pfam" id="PF00512">
    <property type="entry name" value="HisKA"/>
    <property type="match status" value="1"/>
</dbReference>
<dbReference type="GO" id="GO:0005886">
    <property type="term" value="C:plasma membrane"/>
    <property type="evidence" value="ECO:0007669"/>
    <property type="project" value="TreeGrafter"/>
</dbReference>
<dbReference type="RefSeq" id="WP_009727125.1">
    <property type="nucleotide sequence ID" value="NZ_APHR01000059.1"/>
</dbReference>
<dbReference type="EC" id="2.7.13.3" evidence="3"/>
<comment type="subcellular location">
    <subcellularLocation>
        <location evidence="2">Membrane</location>
    </subcellularLocation>
</comment>
<keyword evidence="10 13" id="KW-1133">Transmembrane helix</keyword>
<evidence type="ECO:0000256" key="5">
    <source>
        <dbReference type="ARBA" id="ARBA00022679"/>
    </source>
</evidence>
<dbReference type="InterPro" id="IPR003594">
    <property type="entry name" value="HATPase_dom"/>
</dbReference>
<protein>
    <recommendedName>
        <fullName evidence="3">histidine kinase</fullName>
        <ecNumber evidence="3">2.7.13.3</ecNumber>
    </recommendedName>
</protein>
<comment type="catalytic activity">
    <reaction evidence="1">
        <text>ATP + protein L-histidine = ADP + protein N-phospho-L-histidine.</text>
        <dbReference type="EC" id="2.7.13.3"/>
    </reaction>
</comment>
<dbReference type="Gene3D" id="3.30.565.10">
    <property type="entry name" value="Histidine kinase-like ATPase, C-terminal domain"/>
    <property type="match status" value="1"/>
</dbReference>
<keyword evidence="5" id="KW-0808">Transferase</keyword>
<keyword evidence="6 13" id="KW-0812">Transmembrane</keyword>
<dbReference type="SMART" id="SM00387">
    <property type="entry name" value="HATPase_c"/>
    <property type="match status" value="1"/>
</dbReference>
<dbReference type="GO" id="GO:0000155">
    <property type="term" value="F:phosphorelay sensor kinase activity"/>
    <property type="evidence" value="ECO:0007669"/>
    <property type="project" value="InterPro"/>
</dbReference>
<dbReference type="SUPFAM" id="SSF47384">
    <property type="entry name" value="Homodimeric domain of signal transducing histidine kinase"/>
    <property type="match status" value="1"/>
</dbReference>
<evidence type="ECO:0000256" key="12">
    <source>
        <dbReference type="ARBA" id="ARBA00023136"/>
    </source>
</evidence>
<dbReference type="Pfam" id="PF02518">
    <property type="entry name" value="HATPase_c"/>
    <property type="match status" value="1"/>
</dbReference>
<evidence type="ECO:0000256" key="10">
    <source>
        <dbReference type="ARBA" id="ARBA00022989"/>
    </source>
</evidence>
<keyword evidence="9" id="KW-0067">ATP-binding</keyword>
<dbReference type="InterPro" id="IPR005467">
    <property type="entry name" value="His_kinase_dom"/>
</dbReference>
<comment type="caution">
    <text evidence="16">The sequence shown here is derived from an EMBL/GenBank/DDBJ whole genome shotgun (WGS) entry which is preliminary data.</text>
</comment>
<dbReference type="InterPro" id="IPR058619">
    <property type="entry name" value="PhoQ/CarS-like_HATPase"/>
</dbReference>
<dbReference type="Gene3D" id="1.10.287.130">
    <property type="match status" value="1"/>
</dbReference>
<evidence type="ECO:0000256" key="4">
    <source>
        <dbReference type="ARBA" id="ARBA00022553"/>
    </source>
</evidence>
<dbReference type="AlphaFoldDB" id="M7PPE7"/>
<evidence type="ECO:0000313" key="17">
    <source>
        <dbReference type="Proteomes" id="UP000012019"/>
    </source>
</evidence>
<dbReference type="PANTHER" id="PTHR45436:SF4">
    <property type="entry name" value="SENSOR PROTEIN PHOQ"/>
    <property type="match status" value="1"/>
</dbReference>
<keyword evidence="12 13" id="KW-0472">Membrane</keyword>
<evidence type="ECO:0000256" key="9">
    <source>
        <dbReference type="ARBA" id="ARBA00022840"/>
    </source>
</evidence>
<evidence type="ECO:0000256" key="13">
    <source>
        <dbReference type="SAM" id="Phobius"/>
    </source>
</evidence>
<dbReference type="eggNOG" id="COG2205">
    <property type="taxonomic scope" value="Bacteria"/>
</dbReference>
<organism evidence="16 17">
    <name type="scientific">Methylophaga lonarensis MPL</name>
    <dbReference type="NCBI Taxonomy" id="1286106"/>
    <lineage>
        <taxon>Bacteria</taxon>
        <taxon>Pseudomonadati</taxon>
        <taxon>Pseudomonadota</taxon>
        <taxon>Gammaproteobacteria</taxon>
        <taxon>Thiotrichales</taxon>
        <taxon>Piscirickettsiaceae</taxon>
        <taxon>Methylophaga</taxon>
    </lineage>
</organism>
<accession>M7PPE7</accession>
<sequence length="451" mass="50180">MFINKLSLSQRLLIAVSLVLTAFLGLSAFSLNNAFEASAESAQKVRLLNYVYMLLTAADLDDHGELLVHGERLAEKKFTIPNSGLYAQITSGDLIIWQSPSAIGRNLSLPDHPGPSEEIYSLIESSGGSRLLNLAFGTVWENESGQEFDYTINVAEDLSMIEEQTAGFQRSLWYWLGGTGVMLLIIQWLILRWGMRPLQKVAVDLHAIETGEHSRLSDDYPPELKQLTLNINNLLDHEASRRQRYKNSLADLAHSLKTPLAVFRGALEGNLNLQEIRDTGQEQLDRISALVDYQLQRAATEGKSNLLAPVSLGEVIHKITNSLAKVYQDKHVHLQSEIARDCYIHADEGDLYELLGNLLENAFKYCQQHINIVVQPAYQRVFVIVEDDGNGVPAAAVEDIIKRGTRIDTQVEGQGLGLAIVKDIIEAYEGDIRVERSHLGGARFIVSLPDN</sequence>
<keyword evidence="8" id="KW-0418">Kinase</keyword>
<dbReference type="InterPro" id="IPR036097">
    <property type="entry name" value="HisK_dim/P_sf"/>
</dbReference>
<dbReference type="Proteomes" id="UP000012019">
    <property type="component" value="Unassembled WGS sequence"/>
</dbReference>
<feature type="domain" description="HAMP" evidence="15">
    <location>
        <begin position="192"/>
        <end position="243"/>
    </location>
</feature>
<gene>
    <name evidence="16" type="ORF">MPL1_10823</name>
</gene>
<evidence type="ECO:0000256" key="1">
    <source>
        <dbReference type="ARBA" id="ARBA00000085"/>
    </source>
</evidence>
<dbReference type="PROSITE" id="PS50885">
    <property type="entry name" value="HAMP"/>
    <property type="match status" value="1"/>
</dbReference>
<dbReference type="STRING" id="1286106.MPL1_10823"/>
<keyword evidence="7" id="KW-0547">Nucleotide-binding</keyword>
<name>M7PPE7_9GAMM</name>
<evidence type="ECO:0000256" key="11">
    <source>
        <dbReference type="ARBA" id="ARBA00023012"/>
    </source>
</evidence>
<evidence type="ECO:0000256" key="7">
    <source>
        <dbReference type="ARBA" id="ARBA00022741"/>
    </source>
</evidence>
<dbReference type="InterPro" id="IPR036890">
    <property type="entry name" value="HATPase_C_sf"/>
</dbReference>
<feature type="domain" description="Histidine kinase" evidence="14">
    <location>
        <begin position="251"/>
        <end position="451"/>
    </location>
</feature>
<dbReference type="InterPro" id="IPR003661">
    <property type="entry name" value="HisK_dim/P_dom"/>
</dbReference>
<evidence type="ECO:0000259" key="14">
    <source>
        <dbReference type="PROSITE" id="PS50109"/>
    </source>
</evidence>
<dbReference type="PRINTS" id="PR00344">
    <property type="entry name" value="BCTRLSENSOR"/>
</dbReference>
<feature type="transmembrane region" description="Helical" evidence="13">
    <location>
        <begin position="172"/>
        <end position="191"/>
    </location>
</feature>
<dbReference type="CDD" id="cd16954">
    <property type="entry name" value="HATPase_PhoQ-like"/>
    <property type="match status" value="1"/>
</dbReference>
<evidence type="ECO:0000256" key="6">
    <source>
        <dbReference type="ARBA" id="ARBA00022692"/>
    </source>
</evidence>
<dbReference type="InterPro" id="IPR050428">
    <property type="entry name" value="TCS_sensor_his_kinase"/>
</dbReference>
<evidence type="ECO:0000259" key="15">
    <source>
        <dbReference type="PROSITE" id="PS50885"/>
    </source>
</evidence>
<dbReference type="InterPro" id="IPR003660">
    <property type="entry name" value="HAMP_dom"/>
</dbReference>